<dbReference type="InterPro" id="IPR013240">
    <property type="entry name" value="DNA-dir_RNA_pol1_su_RPA34"/>
</dbReference>
<evidence type="ECO:0000256" key="1">
    <source>
        <dbReference type="SAM" id="MobiDB-lite"/>
    </source>
</evidence>
<gene>
    <name evidence="3" type="primary">polr1g</name>
</gene>
<reference evidence="3" key="1">
    <citation type="submission" date="2025-08" db="UniProtKB">
        <authorList>
            <consortium name="RefSeq"/>
        </authorList>
    </citation>
    <scope>IDENTIFICATION</scope>
</reference>
<dbReference type="CTD" id="10849"/>
<organism evidence="2 3">
    <name type="scientific">Clupea harengus</name>
    <name type="common">Atlantic herring</name>
    <dbReference type="NCBI Taxonomy" id="7950"/>
    <lineage>
        <taxon>Eukaryota</taxon>
        <taxon>Metazoa</taxon>
        <taxon>Chordata</taxon>
        <taxon>Craniata</taxon>
        <taxon>Vertebrata</taxon>
        <taxon>Euteleostomi</taxon>
        <taxon>Actinopterygii</taxon>
        <taxon>Neopterygii</taxon>
        <taxon>Teleostei</taxon>
        <taxon>Clupei</taxon>
        <taxon>Clupeiformes</taxon>
        <taxon>Clupeoidei</taxon>
        <taxon>Clupeidae</taxon>
        <taxon>Clupea</taxon>
    </lineage>
</organism>
<evidence type="ECO:0000313" key="2">
    <source>
        <dbReference type="Proteomes" id="UP000515152"/>
    </source>
</evidence>
<feature type="region of interest" description="Disordered" evidence="1">
    <location>
        <begin position="247"/>
        <end position="278"/>
    </location>
</feature>
<accession>A0A6P3WAV9</accession>
<dbReference type="KEGG" id="char:105909723"/>
<dbReference type="OrthoDB" id="10071093at2759"/>
<evidence type="ECO:0000313" key="3">
    <source>
        <dbReference type="RefSeq" id="XP_012693819.2"/>
    </source>
</evidence>
<keyword evidence="2" id="KW-1185">Reference proteome</keyword>
<dbReference type="PANTHER" id="PTHR15484:SF8">
    <property type="entry name" value="DNA-DIRECTED RNA POLYMERASE I SUBUNIT RPA34"/>
    <property type="match status" value="1"/>
</dbReference>
<name>A0A6P3WAV9_CLUHA</name>
<dbReference type="Pfam" id="PF08208">
    <property type="entry name" value="RNA_polI_A34"/>
    <property type="match status" value="1"/>
</dbReference>
<sequence length="316" mass="34930">MPQDMSAGSSDKEVIAKKTKRTTGYECPDDFTSVTYTPCRSARGSDVFGEDKELWLIKAPANFDPRSFSGMKLPLAGLETLQTGKAGAARRIFSTLGRRSTTTGLRLLTNDPDQPTAHRCAPAFSGALNVSESYGDCRANQGPIAVPAAPAPQLPDGLRQRYFPFGSGIPASAPRVVAEEASVPVGLVKTELVVEEETPRKKAKKVKKEKKEKRIKQEQQEEEEEEEEEAAAAAAVVVKMEQLNQSIAEQSLPDGEATEGRKKKKKKKDKEREKVKSLEGVDPYVRIKEEPMDRDFVKTEHVLKKKKKKKIKTDDD</sequence>
<dbReference type="GO" id="GO:0005736">
    <property type="term" value="C:RNA polymerase I complex"/>
    <property type="evidence" value="ECO:0007669"/>
    <property type="project" value="TreeGrafter"/>
</dbReference>
<protein>
    <submittedName>
        <fullName evidence="3">CD3e molecule, epsilon associated protein</fullName>
    </submittedName>
</protein>
<dbReference type="AlphaFoldDB" id="A0A6P3WAV9"/>
<dbReference type="Proteomes" id="UP000515152">
    <property type="component" value="Chromosome 9"/>
</dbReference>
<feature type="compositionally biased region" description="Acidic residues" evidence="1">
    <location>
        <begin position="220"/>
        <end position="230"/>
    </location>
</feature>
<dbReference type="GeneID" id="105909723"/>
<dbReference type="GO" id="GO:0003723">
    <property type="term" value="F:RNA binding"/>
    <property type="evidence" value="ECO:0007669"/>
    <property type="project" value="TreeGrafter"/>
</dbReference>
<feature type="region of interest" description="Disordered" evidence="1">
    <location>
        <begin position="196"/>
        <end position="232"/>
    </location>
</feature>
<dbReference type="RefSeq" id="XP_012693819.2">
    <property type="nucleotide sequence ID" value="XM_012838365.3"/>
</dbReference>
<feature type="compositionally biased region" description="Basic residues" evidence="1">
    <location>
        <begin position="201"/>
        <end position="214"/>
    </location>
</feature>
<dbReference type="Gene3D" id="6.20.250.70">
    <property type="match status" value="1"/>
</dbReference>
<proteinExistence type="predicted"/>
<dbReference type="PANTHER" id="PTHR15484">
    <property type="entry name" value="DNA-DIRECTED RNA POLYMERASE I SUBUNIT RPA34"/>
    <property type="match status" value="1"/>
</dbReference>
<dbReference type="GO" id="GO:0006360">
    <property type="term" value="P:transcription by RNA polymerase I"/>
    <property type="evidence" value="ECO:0007669"/>
    <property type="project" value="InterPro"/>
</dbReference>